<dbReference type="RefSeq" id="WP_120246248.1">
    <property type="nucleotide sequence ID" value="NZ_RAPO01000004.1"/>
</dbReference>
<dbReference type="OrthoDB" id="331383at2157"/>
<evidence type="ECO:0000256" key="1">
    <source>
        <dbReference type="SAM" id="MobiDB-lite"/>
    </source>
</evidence>
<evidence type="ECO:0000313" key="3">
    <source>
        <dbReference type="EMBL" id="RKD89094.1"/>
    </source>
</evidence>
<evidence type="ECO:0000313" key="4">
    <source>
        <dbReference type="Proteomes" id="UP000283805"/>
    </source>
</evidence>
<evidence type="ECO:0000259" key="2">
    <source>
        <dbReference type="Pfam" id="PF18545"/>
    </source>
</evidence>
<keyword evidence="4" id="KW-1185">Reference proteome</keyword>
<dbReference type="Proteomes" id="UP000283805">
    <property type="component" value="Unassembled WGS sequence"/>
</dbReference>
<comment type="caution">
    <text evidence="3">The sequence shown here is derived from an EMBL/GenBank/DDBJ whole genome shotgun (WGS) entry which is preliminary data.</text>
</comment>
<organism evidence="3 4">
    <name type="scientific">Halopiger aswanensis</name>
    <dbReference type="NCBI Taxonomy" id="148449"/>
    <lineage>
        <taxon>Archaea</taxon>
        <taxon>Methanobacteriati</taxon>
        <taxon>Methanobacteriota</taxon>
        <taxon>Stenosarchaea group</taxon>
        <taxon>Halobacteria</taxon>
        <taxon>Halobacteriales</taxon>
        <taxon>Natrialbaceae</taxon>
        <taxon>Halopiger</taxon>
    </lineage>
</organism>
<reference evidence="3 4" key="1">
    <citation type="submission" date="2018-09" db="EMBL/GenBank/DDBJ databases">
        <title>Genomic Encyclopedia of Archaeal and Bacterial Type Strains, Phase II (KMG-II): from individual species to whole genera.</title>
        <authorList>
            <person name="Goeker M."/>
        </authorList>
    </citation>
    <scope>NUCLEOTIDE SEQUENCE [LARGE SCALE GENOMIC DNA]</scope>
    <source>
        <strain evidence="3 4">DSM 13151</strain>
    </source>
</reference>
<proteinExistence type="predicted"/>
<gene>
    <name evidence="3" type="ORF">ATJ93_3918</name>
</gene>
<dbReference type="Pfam" id="PF18545">
    <property type="entry name" value="HalOD1"/>
    <property type="match status" value="1"/>
</dbReference>
<sequence>MTTNNNGGTDSEDDPTLNQKSHWQQTAQWLYEPDRDGGLTTAIVFAIAEAKDASPSEVKSPPLYESVDVAGIEAAFFGPHTENASRQGTGTVEFRYTNQLIKVRSDGWVQVYERTETELS</sequence>
<dbReference type="InterPro" id="IPR040624">
    <property type="entry name" value="HalOD1"/>
</dbReference>
<dbReference type="EMBL" id="RAPO01000004">
    <property type="protein sequence ID" value="RKD89094.1"/>
    <property type="molecule type" value="Genomic_DNA"/>
</dbReference>
<feature type="domain" description="Halobacterial output" evidence="2">
    <location>
        <begin position="39"/>
        <end position="112"/>
    </location>
</feature>
<dbReference type="AlphaFoldDB" id="A0A419W100"/>
<accession>A0A419W100</accession>
<feature type="region of interest" description="Disordered" evidence="1">
    <location>
        <begin position="1"/>
        <end position="24"/>
    </location>
</feature>
<name>A0A419W100_9EURY</name>
<protein>
    <recommendedName>
        <fullName evidence="2">Halobacterial output domain-containing protein</fullName>
    </recommendedName>
</protein>